<dbReference type="Pfam" id="PF00345">
    <property type="entry name" value="PapD_N"/>
    <property type="match status" value="1"/>
</dbReference>
<dbReference type="SUPFAM" id="SSF49584">
    <property type="entry name" value="Periplasmic chaperone C-domain"/>
    <property type="match status" value="1"/>
</dbReference>
<comment type="caution">
    <text evidence="11">The sequence shown here is derived from an EMBL/GenBank/DDBJ whole genome shotgun (WGS) entry which is preliminary data.</text>
</comment>
<keyword evidence="6 7" id="KW-0143">Chaperone</keyword>
<dbReference type="AlphaFoldDB" id="A0A4R5VRY8"/>
<dbReference type="InterPro" id="IPR016147">
    <property type="entry name" value="Pili_assmbl_chaperone_N"/>
</dbReference>
<dbReference type="PANTHER" id="PTHR30251">
    <property type="entry name" value="PILUS ASSEMBLY CHAPERONE"/>
    <property type="match status" value="1"/>
</dbReference>
<dbReference type="InterPro" id="IPR008962">
    <property type="entry name" value="PapD-like_sf"/>
</dbReference>
<keyword evidence="4 8" id="KW-0732">Signal</keyword>
<keyword evidence="5" id="KW-0574">Periplasm</keyword>
<dbReference type="FunFam" id="2.60.40.10:FF:000458">
    <property type="entry name" value="Molecular chaperone FimC"/>
    <property type="match status" value="1"/>
</dbReference>
<gene>
    <name evidence="11" type="ORF">E2I14_17930</name>
</gene>
<dbReference type="RefSeq" id="WP_133331091.1">
    <property type="nucleotide sequence ID" value="NZ_SMYL01000016.1"/>
</dbReference>
<evidence type="ECO:0000256" key="1">
    <source>
        <dbReference type="ARBA" id="ARBA00004418"/>
    </source>
</evidence>
<comment type="subcellular location">
    <subcellularLocation>
        <location evidence="1 7">Periplasm</location>
    </subcellularLocation>
</comment>
<reference evidence="11 12" key="1">
    <citation type="submission" date="2019-03" db="EMBL/GenBank/DDBJ databases">
        <title>Sapientia aquatica gen. nov., sp. nov., isolated from a crater lake.</title>
        <authorList>
            <person name="Felfoldi T."/>
            <person name="Szabo A."/>
            <person name="Toth E."/>
            <person name="Schumann P."/>
            <person name="Keki Z."/>
            <person name="Marialigeti K."/>
            <person name="Mathe I."/>
        </authorList>
    </citation>
    <scope>NUCLEOTIDE SEQUENCE [LARGE SCALE GENOMIC DNA]</scope>
    <source>
        <strain evidence="11 12">SA-152</strain>
    </source>
</reference>
<evidence type="ECO:0000256" key="3">
    <source>
        <dbReference type="ARBA" id="ARBA00022558"/>
    </source>
</evidence>
<dbReference type="InterPro" id="IPR013783">
    <property type="entry name" value="Ig-like_fold"/>
</dbReference>
<dbReference type="Proteomes" id="UP000294829">
    <property type="component" value="Unassembled WGS sequence"/>
</dbReference>
<dbReference type="PROSITE" id="PS00635">
    <property type="entry name" value="PILI_CHAPERONE"/>
    <property type="match status" value="1"/>
</dbReference>
<evidence type="ECO:0000256" key="5">
    <source>
        <dbReference type="ARBA" id="ARBA00022764"/>
    </source>
</evidence>
<dbReference type="PRINTS" id="PR00969">
    <property type="entry name" value="CHAPERONPILI"/>
</dbReference>
<evidence type="ECO:0000256" key="4">
    <source>
        <dbReference type="ARBA" id="ARBA00022729"/>
    </source>
</evidence>
<dbReference type="PANTHER" id="PTHR30251:SF25">
    <property type="entry name" value="FIMBRIAE CHAPARONE"/>
    <property type="match status" value="1"/>
</dbReference>
<organism evidence="11 12">
    <name type="scientific">Sapientia aquatica</name>
    <dbReference type="NCBI Taxonomy" id="1549640"/>
    <lineage>
        <taxon>Bacteria</taxon>
        <taxon>Pseudomonadati</taxon>
        <taxon>Pseudomonadota</taxon>
        <taxon>Betaproteobacteria</taxon>
        <taxon>Burkholderiales</taxon>
        <taxon>Oxalobacteraceae</taxon>
        <taxon>Sapientia</taxon>
    </lineage>
</organism>
<evidence type="ECO:0000256" key="6">
    <source>
        <dbReference type="ARBA" id="ARBA00023186"/>
    </source>
</evidence>
<feature type="domain" description="Pili assembly chaperone C-terminal" evidence="10">
    <location>
        <begin position="175"/>
        <end position="238"/>
    </location>
</feature>
<evidence type="ECO:0000256" key="8">
    <source>
        <dbReference type="SAM" id="SignalP"/>
    </source>
</evidence>
<evidence type="ECO:0000259" key="9">
    <source>
        <dbReference type="Pfam" id="PF00345"/>
    </source>
</evidence>
<evidence type="ECO:0000259" key="10">
    <source>
        <dbReference type="Pfam" id="PF02753"/>
    </source>
</evidence>
<dbReference type="GO" id="GO:0030288">
    <property type="term" value="C:outer membrane-bounded periplasmic space"/>
    <property type="evidence" value="ECO:0007669"/>
    <property type="project" value="InterPro"/>
</dbReference>
<dbReference type="InterPro" id="IPR050643">
    <property type="entry name" value="Periplasmic_pilus_chap"/>
</dbReference>
<dbReference type="GO" id="GO:0071555">
    <property type="term" value="P:cell wall organization"/>
    <property type="evidence" value="ECO:0007669"/>
    <property type="project" value="InterPro"/>
</dbReference>
<sequence>MFNRIWKKIVAAISMLALQTSLASASVTMVNTRVIYPSSAREVSFDLSNQDNNPNVIQLWVDSSDMTSTPDNADAPFVVSPPMFRMEPKVNQTVRITFTGADLPQDRESVFYLNMVQIPPVDAANADQNQMLVMLRNRVKLFYRPSTIKGKVENVADQLRFHIKQVGAEWRISAENSSGYFISLISGKVSSGAQESLFAPSMIAPSSSADWELKNFKFDAQQPARVKFSFINDYGGVSDGESTILPATLPAVR</sequence>
<dbReference type="InterPro" id="IPR016148">
    <property type="entry name" value="Pili_assmbl_chaperone_C"/>
</dbReference>
<evidence type="ECO:0000313" key="11">
    <source>
        <dbReference type="EMBL" id="TDK60514.1"/>
    </source>
</evidence>
<feature type="chain" id="PRO_5020298859" evidence="8">
    <location>
        <begin position="26"/>
        <end position="253"/>
    </location>
</feature>
<evidence type="ECO:0000313" key="12">
    <source>
        <dbReference type="Proteomes" id="UP000294829"/>
    </source>
</evidence>
<proteinExistence type="inferred from homology"/>
<dbReference type="InterPro" id="IPR001829">
    <property type="entry name" value="Pili_assmbl_chaperone_bac"/>
</dbReference>
<name>A0A4R5VRY8_9BURK</name>
<feature type="domain" description="Pili assembly chaperone N-terminal" evidence="9">
    <location>
        <begin position="27"/>
        <end position="148"/>
    </location>
</feature>
<dbReference type="SUPFAM" id="SSF49354">
    <property type="entry name" value="PapD-like"/>
    <property type="match status" value="1"/>
</dbReference>
<accession>A0A4R5VRY8</accession>
<dbReference type="Gene3D" id="2.60.40.10">
    <property type="entry name" value="Immunoglobulins"/>
    <property type="match status" value="2"/>
</dbReference>
<keyword evidence="12" id="KW-1185">Reference proteome</keyword>
<comment type="similarity">
    <text evidence="2 7">Belongs to the periplasmic pilus chaperone family.</text>
</comment>
<keyword evidence="3" id="KW-1029">Fimbrium biogenesis</keyword>
<evidence type="ECO:0000256" key="7">
    <source>
        <dbReference type="RuleBase" id="RU003918"/>
    </source>
</evidence>
<feature type="signal peptide" evidence="8">
    <location>
        <begin position="1"/>
        <end position="25"/>
    </location>
</feature>
<dbReference type="InterPro" id="IPR018046">
    <property type="entry name" value="Pili_assmbl_chaperone_CS"/>
</dbReference>
<evidence type="ECO:0000256" key="2">
    <source>
        <dbReference type="ARBA" id="ARBA00007399"/>
    </source>
</evidence>
<dbReference type="InterPro" id="IPR036316">
    <property type="entry name" value="Pili_assmbl_chap_C_dom_sf"/>
</dbReference>
<dbReference type="OrthoDB" id="9131059at2"/>
<dbReference type="EMBL" id="SMYL01000016">
    <property type="protein sequence ID" value="TDK60514.1"/>
    <property type="molecule type" value="Genomic_DNA"/>
</dbReference>
<protein>
    <submittedName>
        <fullName evidence="11">Molecular chaperone</fullName>
    </submittedName>
</protein>
<dbReference type="Pfam" id="PF02753">
    <property type="entry name" value="PapD_C"/>
    <property type="match status" value="1"/>
</dbReference>